<dbReference type="GO" id="GO:0016887">
    <property type="term" value="F:ATP hydrolysis activity"/>
    <property type="evidence" value="ECO:0007669"/>
    <property type="project" value="InterPro"/>
</dbReference>
<dbReference type="RefSeq" id="WP_119833274.1">
    <property type="nucleotide sequence ID" value="NZ_QYUL01000004.1"/>
</dbReference>
<name>A0A418VPF8_9PROT</name>
<dbReference type="AlphaFoldDB" id="A0A418VPF8"/>
<comment type="caution">
    <text evidence="2">The sequence shown here is derived from an EMBL/GenBank/DDBJ whole genome shotgun (WGS) entry which is preliminary data.</text>
</comment>
<dbReference type="EMBL" id="QYUL01000004">
    <property type="protein sequence ID" value="RJF78131.1"/>
    <property type="molecule type" value="Genomic_DNA"/>
</dbReference>
<gene>
    <name evidence="2" type="ORF">D3877_23675</name>
</gene>
<feature type="domain" description="Rad50/SbcC-type AAA" evidence="1">
    <location>
        <begin position="5"/>
        <end position="52"/>
    </location>
</feature>
<sequence length="718" mass="77589">MLHHLHIKNCFTHADRRVEFAPGLTCITGPNEIGKSLLLEMVAYALFGAVALRGSRPDGLFVELGFAVKGVPYRVTRQGAKALLLRDGAELATGTKPVNAAIVRVLGYDHTVYGMANLCAQGQIEALGAMKPAERKKAVDQTIGLSVLDEITKWCGDQALGFTREADTLERLLVKPIPPEPPEGAPVTAAMVAAAEADERERIELLAWIRNEPTVPPEPVAPGAESATTLQSLVDERQQLALQVASLKTQADAIPDAAMTEDEIALAEAGWTAFHRAQEKARALAGLVEPTLTEAEIAAGLSGWAAFHRSEEKRKALAGLVEPTMSRADCDQLLAQWDAHDRWTQRQKLAEHLSQCPKCGHEWADDAAWDRVKDAPETARPARRPDLRVLDAWEASADLRAEYAAVPDAAKPGVPELTYQKAQLALTAWKDSADLRAQFAGVPDAPMPKVTEAALRLARNALAEAARKAALVTAMTGIAARFVALPDRTADLAARRRYDADHAAWAVAVQRHGVWLTERVAKNLRLDALGDTGTTLAQLRDAHQRWAIFEREVAAFEKAHAQYEQGAANLKAARETAEHWSNAKKAVADLRVRVKAYLLPSLNKVASLLIGQMTGGKRTSVLVDEDFDIRVDGQPVNTLSGSGKAVANLSLRVALGLVLTNRVFSVFMGDELDASMDKDRAGCTAEALARLTETVGQVIVVSHKPFDADNNIDLGVSA</sequence>
<accession>A0A418VPF8</accession>
<organism evidence="2 3">
    <name type="scientific">Azospirillum cavernae</name>
    <dbReference type="NCBI Taxonomy" id="2320860"/>
    <lineage>
        <taxon>Bacteria</taxon>
        <taxon>Pseudomonadati</taxon>
        <taxon>Pseudomonadota</taxon>
        <taxon>Alphaproteobacteria</taxon>
        <taxon>Rhodospirillales</taxon>
        <taxon>Azospirillaceae</taxon>
        <taxon>Azospirillum</taxon>
    </lineage>
</organism>
<dbReference type="Proteomes" id="UP000283458">
    <property type="component" value="Unassembled WGS sequence"/>
</dbReference>
<evidence type="ECO:0000313" key="2">
    <source>
        <dbReference type="EMBL" id="RJF78131.1"/>
    </source>
</evidence>
<protein>
    <recommendedName>
        <fullName evidence="1">Rad50/SbcC-type AAA domain-containing protein</fullName>
    </recommendedName>
</protein>
<dbReference type="PANTHER" id="PTHR32114:SF2">
    <property type="entry name" value="ABC TRANSPORTER ABCH.3"/>
    <property type="match status" value="1"/>
</dbReference>
<proteinExistence type="predicted"/>
<dbReference type="PANTHER" id="PTHR32114">
    <property type="entry name" value="ABC TRANSPORTER ABCH.3"/>
    <property type="match status" value="1"/>
</dbReference>
<evidence type="ECO:0000259" key="1">
    <source>
        <dbReference type="Pfam" id="PF13476"/>
    </source>
</evidence>
<keyword evidence="3" id="KW-1185">Reference proteome</keyword>
<dbReference type="InterPro" id="IPR038729">
    <property type="entry name" value="Rad50/SbcC_AAA"/>
</dbReference>
<dbReference type="Gene3D" id="3.40.50.300">
    <property type="entry name" value="P-loop containing nucleotide triphosphate hydrolases"/>
    <property type="match status" value="2"/>
</dbReference>
<dbReference type="OrthoDB" id="975794at2"/>
<reference evidence="2 3" key="1">
    <citation type="submission" date="2018-09" db="EMBL/GenBank/DDBJ databases">
        <authorList>
            <person name="Zhu H."/>
        </authorList>
    </citation>
    <scope>NUCLEOTIDE SEQUENCE [LARGE SCALE GENOMIC DNA]</scope>
    <source>
        <strain evidence="2 3">K2W22B-5</strain>
    </source>
</reference>
<dbReference type="InterPro" id="IPR027417">
    <property type="entry name" value="P-loop_NTPase"/>
</dbReference>
<dbReference type="GO" id="GO:0006302">
    <property type="term" value="P:double-strand break repair"/>
    <property type="evidence" value="ECO:0007669"/>
    <property type="project" value="InterPro"/>
</dbReference>
<dbReference type="SUPFAM" id="SSF52540">
    <property type="entry name" value="P-loop containing nucleoside triphosphate hydrolases"/>
    <property type="match status" value="1"/>
</dbReference>
<evidence type="ECO:0000313" key="3">
    <source>
        <dbReference type="Proteomes" id="UP000283458"/>
    </source>
</evidence>
<dbReference type="Pfam" id="PF13476">
    <property type="entry name" value="AAA_23"/>
    <property type="match status" value="1"/>
</dbReference>